<evidence type="ECO:0000313" key="3">
    <source>
        <dbReference type="EMBL" id="KAH3680487.1"/>
    </source>
</evidence>
<gene>
    <name evidence="3" type="ORF">WICMUC_000274</name>
</gene>
<dbReference type="PANTHER" id="PTHR13832">
    <property type="entry name" value="PROTEIN PHOSPHATASE 2C"/>
    <property type="match status" value="1"/>
</dbReference>
<reference evidence="3" key="2">
    <citation type="submission" date="2021-01" db="EMBL/GenBank/DDBJ databases">
        <authorList>
            <person name="Schikora-Tamarit M.A."/>
        </authorList>
    </citation>
    <scope>NUCLEOTIDE SEQUENCE</scope>
    <source>
        <strain evidence="3">CBS6341</strain>
    </source>
</reference>
<accession>A0A9P8PZL9</accession>
<dbReference type="InterPro" id="IPR001932">
    <property type="entry name" value="PPM-type_phosphatase-like_dom"/>
</dbReference>
<dbReference type="PROSITE" id="PS51746">
    <property type="entry name" value="PPM_2"/>
    <property type="match status" value="1"/>
</dbReference>
<proteinExistence type="predicted"/>
<dbReference type="CDD" id="cd00143">
    <property type="entry name" value="PP2Cc"/>
    <property type="match status" value="1"/>
</dbReference>
<evidence type="ECO:0000256" key="1">
    <source>
        <dbReference type="SAM" id="MobiDB-lite"/>
    </source>
</evidence>
<name>A0A9P8PZL9_9ASCO</name>
<dbReference type="AlphaFoldDB" id="A0A9P8PZL9"/>
<evidence type="ECO:0000313" key="4">
    <source>
        <dbReference type="Proteomes" id="UP000769528"/>
    </source>
</evidence>
<dbReference type="Pfam" id="PF00481">
    <property type="entry name" value="PP2C"/>
    <property type="match status" value="1"/>
</dbReference>
<dbReference type="SMART" id="SM00332">
    <property type="entry name" value="PP2Cc"/>
    <property type="match status" value="1"/>
</dbReference>
<protein>
    <recommendedName>
        <fullName evidence="2">PPM-type phosphatase domain-containing protein</fullName>
    </recommendedName>
</protein>
<dbReference type="EMBL" id="JAEUBF010000103">
    <property type="protein sequence ID" value="KAH3680487.1"/>
    <property type="molecule type" value="Genomic_DNA"/>
</dbReference>
<feature type="domain" description="PPM-type phosphatase" evidence="2">
    <location>
        <begin position="165"/>
        <end position="578"/>
    </location>
</feature>
<feature type="region of interest" description="Disordered" evidence="1">
    <location>
        <begin position="46"/>
        <end position="66"/>
    </location>
</feature>
<sequence length="610" mass="68595">MTLVFIARLASSRATRRITQQLLTHQSNSSSSISSTKTNGLKSINSSISRSIHGGGNNNKSTINRRQGSKYNKLREFNIALASGVLLIASYVSLSNHYLSDSGDNLIRSFSNQTNSRRLNNDHTNSNNTNSNKQNIYLLNDEEITKKLRNLEESYFVQRGQGVLRYDISQLPSNNPIEDDRSESIITVPFKENEDSDFYFWGIYDGHSGYYTSGKLKDELINYVVNELSSIYKVDPKNENLRLRSTDEIIDDAIKRGFLKLDHEIVEKSLFNLVKNPNVKDNVINALPASSGSCGILTFYDSFNKNLKVAVTGDSRALLGSLNDSNEWTVKSLSIDQTGDNPDEIERILKEHPESESSTAIRNGRVLGSLQPTRAFGDFRYKLKEINGFKLDQLPDHLKLYFRSSPRNLLTPPYVTAEPEITTHVINPSKNDFMVLGSDGLFELLSNEEIIGLVVKWLEKNPINNSSITNGTNIKLTDSKDKSEQSKWSNYFKDDKKLPKVLDISPDSIKQSQRPPFRNIKNNEQHEYFLEDSNVSTHLIRNALSLGGSKEYVSTLVSIPSPTSRKYRDDLTVTVVFFGNQLDNNNINGNVEINGPATRNGDVTTNSPKL</sequence>
<dbReference type="Gene3D" id="3.60.40.10">
    <property type="entry name" value="PPM-type phosphatase domain"/>
    <property type="match status" value="1"/>
</dbReference>
<organism evidence="3 4">
    <name type="scientific">Wickerhamomyces mucosus</name>
    <dbReference type="NCBI Taxonomy" id="1378264"/>
    <lineage>
        <taxon>Eukaryota</taxon>
        <taxon>Fungi</taxon>
        <taxon>Dikarya</taxon>
        <taxon>Ascomycota</taxon>
        <taxon>Saccharomycotina</taxon>
        <taxon>Saccharomycetes</taxon>
        <taxon>Phaffomycetales</taxon>
        <taxon>Wickerhamomycetaceae</taxon>
        <taxon>Wickerhamomyces</taxon>
    </lineage>
</organism>
<dbReference type="OrthoDB" id="420076at2759"/>
<dbReference type="GO" id="GO:0005739">
    <property type="term" value="C:mitochondrion"/>
    <property type="evidence" value="ECO:0007669"/>
    <property type="project" value="TreeGrafter"/>
</dbReference>
<feature type="region of interest" description="Disordered" evidence="1">
    <location>
        <begin position="114"/>
        <end position="133"/>
    </location>
</feature>
<reference evidence="3" key="1">
    <citation type="journal article" date="2021" name="Open Biol.">
        <title>Shared evolutionary footprints suggest mitochondrial oxidative damage underlies multiple complex I losses in fungi.</title>
        <authorList>
            <person name="Schikora-Tamarit M.A."/>
            <person name="Marcet-Houben M."/>
            <person name="Nosek J."/>
            <person name="Gabaldon T."/>
        </authorList>
    </citation>
    <scope>NUCLEOTIDE SEQUENCE</scope>
    <source>
        <strain evidence="3">CBS6341</strain>
    </source>
</reference>
<feature type="compositionally biased region" description="Low complexity" evidence="1">
    <location>
        <begin position="122"/>
        <end position="133"/>
    </location>
</feature>
<feature type="region of interest" description="Disordered" evidence="1">
    <location>
        <begin position="589"/>
        <end position="610"/>
    </location>
</feature>
<feature type="compositionally biased region" description="Polar residues" evidence="1">
    <location>
        <begin position="601"/>
        <end position="610"/>
    </location>
</feature>
<keyword evidence="4" id="KW-1185">Reference proteome</keyword>
<dbReference type="InterPro" id="IPR015655">
    <property type="entry name" value="PP2C"/>
</dbReference>
<dbReference type="InterPro" id="IPR036457">
    <property type="entry name" value="PPM-type-like_dom_sf"/>
</dbReference>
<dbReference type="SUPFAM" id="SSF81606">
    <property type="entry name" value="PP2C-like"/>
    <property type="match status" value="1"/>
</dbReference>
<feature type="region of interest" description="Disordered" evidence="1">
    <location>
        <begin position="22"/>
        <end position="41"/>
    </location>
</feature>
<dbReference type="Proteomes" id="UP000769528">
    <property type="component" value="Unassembled WGS sequence"/>
</dbReference>
<comment type="caution">
    <text evidence="3">The sequence shown here is derived from an EMBL/GenBank/DDBJ whole genome shotgun (WGS) entry which is preliminary data.</text>
</comment>
<evidence type="ECO:0000259" key="2">
    <source>
        <dbReference type="PROSITE" id="PS51746"/>
    </source>
</evidence>
<dbReference type="GO" id="GO:0004741">
    <property type="term" value="F:[pyruvate dehydrogenase (acetyl-transferring)]-phosphatase activity"/>
    <property type="evidence" value="ECO:0007669"/>
    <property type="project" value="TreeGrafter"/>
</dbReference>
<dbReference type="PANTHER" id="PTHR13832:SF792">
    <property type="entry name" value="GM14286P"/>
    <property type="match status" value="1"/>
</dbReference>